<dbReference type="PANTHER" id="PTHR45348">
    <property type="entry name" value="HYPOTHETICAL OXIDOREDUCTASE (EUROFUNG)"/>
    <property type="match status" value="1"/>
</dbReference>
<evidence type="ECO:0000313" key="3">
    <source>
        <dbReference type="EMBL" id="KAK4076543.1"/>
    </source>
</evidence>
<dbReference type="InterPro" id="IPR036291">
    <property type="entry name" value="NAD(P)-bd_dom_sf"/>
</dbReference>
<dbReference type="PANTHER" id="PTHR45348:SF2">
    <property type="entry name" value="ZINC-TYPE ALCOHOL DEHYDROGENASE-LIKE PROTEIN C2E1P3.01"/>
    <property type="match status" value="1"/>
</dbReference>
<accession>A0AAE1IHU8</accession>
<gene>
    <name evidence="3" type="ORF">Triagg1_4146</name>
</gene>
<organism evidence="3 4">
    <name type="scientific">Trichoderma aggressivum f. europaeum</name>
    <dbReference type="NCBI Taxonomy" id="173218"/>
    <lineage>
        <taxon>Eukaryota</taxon>
        <taxon>Fungi</taxon>
        <taxon>Dikarya</taxon>
        <taxon>Ascomycota</taxon>
        <taxon>Pezizomycotina</taxon>
        <taxon>Sordariomycetes</taxon>
        <taxon>Hypocreomycetidae</taxon>
        <taxon>Hypocreales</taxon>
        <taxon>Hypocreaceae</taxon>
        <taxon>Trichoderma</taxon>
    </lineage>
</organism>
<keyword evidence="1" id="KW-0560">Oxidoreductase</keyword>
<evidence type="ECO:0000256" key="1">
    <source>
        <dbReference type="ARBA" id="ARBA00023002"/>
    </source>
</evidence>
<dbReference type="AlphaFoldDB" id="A0AAE1IHU8"/>
<dbReference type="Pfam" id="PF00107">
    <property type="entry name" value="ADH_zinc_N"/>
    <property type="match status" value="1"/>
</dbReference>
<name>A0AAE1IHU8_9HYPO</name>
<sequence>MTHGANSLEKEDRAFAEKIAVKADAMMRIPDNMTFEEAALMGCFIFTVGQGLFRRLGLRLPNSRTVTGEIVFIYGGSTSVGAMALQLVKLAGYNPITVCSPNNFELVKSYGAGEVWNYNDTECIENIKQYENKIDRTWDTISLEASANFCAKILAPGGKYGKFLSPRDANNIYGARIPREDAEVSYTAAYTALGDPVEKLGVRLDDNTAGFGFHQGWVAAVEPLLAAGKIKSHPLWIRSGFEDILDGLALVKSGTISGKLVYTI</sequence>
<dbReference type="Gene3D" id="3.40.50.720">
    <property type="entry name" value="NAD(P)-binding Rossmann-like Domain"/>
    <property type="match status" value="1"/>
</dbReference>
<dbReference type="SUPFAM" id="SSF51735">
    <property type="entry name" value="NAD(P)-binding Rossmann-fold domains"/>
    <property type="match status" value="1"/>
</dbReference>
<keyword evidence="4" id="KW-1185">Reference proteome</keyword>
<dbReference type="InterPro" id="IPR047122">
    <property type="entry name" value="Trans-enoyl_RdTase-like"/>
</dbReference>
<dbReference type="EMBL" id="JAWRVG010000013">
    <property type="protein sequence ID" value="KAK4076543.1"/>
    <property type="molecule type" value="Genomic_DNA"/>
</dbReference>
<dbReference type="Gene3D" id="3.90.180.10">
    <property type="entry name" value="Medium-chain alcohol dehydrogenases, catalytic domain"/>
    <property type="match status" value="1"/>
</dbReference>
<evidence type="ECO:0000313" key="4">
    <source>
        <dbReference type="Proteomes" id="UP001273209"/>
    </source>
</evidence>
<dbReference type="CDD" id="cd08249">
    <property type="entry name" value="enoyl_reductase_like"/>
    <property type="match status" value="1"/>
</dbReference>
<comment type="caution">
    <text evidence="3">The sequence shown here is derived from an EMBL/GenBank/DDBJ whole genome shotgun (WGS) entry which is preliminary data.</text>
</comment>
<dbReference type="GO" id="GO:0016651">
    <property type="term" value="F:oxidoreductase activity, acting on NAD(P)H"/>
    <property type="evidence" value="ECO:0007669"/>
    <property type="project" value="InterPro"/>
</dbReference>
<dbReference type="Proteomes" id="UP001273209">
    <property type="component" value="Unassembled WGS sequence"/>
</dbReference>
<dbReference type="RefSeq" id="XP_062756653.1">
    <property type="nucleotide sequence ID" value="XM_062898517.1"/>
</dbReference>
<evidence type="ECO:0000259" key="2">
    <source>
        <dbReference type="Pfam" id="PF00107"/>
    </source>
</evidence>
<dbReference type="GeneID" id="87918422"/>
<reference evidence="3" key="1">
    <citation type="submission" date="2023-11" db="EMBL/GenBank/DDBJ databases">
        <title>The genome sequences of three competitors of mushroom-forming fungi.</title>
        <authorList>
            <person name="Beijen E."/>
            <person name="Ohm R.A."/>
        </authorList>
    </citation>
    <scope>NUCLEOTIDE SEQUENCE</scope>
    <source>
        <strain evidence="3">CBS 100526</strain>
    </source>
</reference>
<proteinExistence type="predicted"/>
<dbReference type="InterPro" id="IPR013149">
    <property type="entry name" value="ADH-like_C"/>
</dbReference>
<protein>
    <recommendedName>
        <fullName evidence="2">Alcohol dehydrogenase-like C-terminal domain-containing protein</fullName>
    </recommendedName>
</protein>
<feature type="domain" description="Alcohol dehydrogenase-like C-terminal" evidence="2">
    <location>
        <begin position="80"/>
        <end position="159"/>
    </location>
</feature>